<feature type="transmembrane region" description="Helical" evidence="1">
    <location>
        <begin position="140"/>
        <end position="162"/>
    </location>
</feature>
<accession>A0A562V4R7</accession>
<dbReference type="EMBL" id="VLLL01000006">
    <property type="protein sequence ID" value="TWJ12870.1"/>
    <property type="molecule type" value="Genomic_DNA"/>
</dbReference>
<dbReference type="OrthoDB" id="5189031at2"/>
<gene>
    <name evidence="2" type="ORF">LX16_3637</name>
</gene>
<feature type="transmembrane region" description="Helical" evidence="1">
    <location>
        <begin position="174"/>
        <end position="196"/>
    </location>
</feature>
<feature type="transmembrane region" description="Helical" evidence="1">
    <location>
        <begin position="109"/>
        <end position="128"/>
    </location>
</feature>
<dbReference type="PANTHER" id="PTHR33802">
    <property type="entry name" value="SI:CH211-161H7.5-RELATED"/>
    <property type="match status" value="1"/>
</dbReference>
<keyword evidence="1" id="KW-0812">Transmembrane</keyword>
<proteinExistence type="predicted"/>
<dbReference type="InterPro" id="IPR038330">
    <property type="entry name" value="TspO/MBR-related_sf"/>
</dbReference>
<sequence length="250" mass="25936">MTRWDGLRAGGVIVVAVAQVVAGGVGGTGVWGEPVGEVARSEPNPILPASGAFAIWSLVYLAVAAYAVWQVLPGQPGRPVHRACGWWVIGAGIANVGWILSFVQRRFVVAQAVILVLLVLLLIAWWRAERAAGRRTADRWWVSGPLALYTGWVTAAAAVGAVTTASATGVEVSAGTAVGALVAVAVVSAAVVLWWWGLAGFLASLWWALSWTAAAGDAAPPIAVGVAVTVVAAVRVLHSPRRIAVLFGHY</sequence>
<comment type="caution">
    <text evidence="2">The sequence shown here is derived from an EMBL/GenBank/DDBJ whole genome shotgun (WGS) entry which is preliminary data.</text>
</comment>
<dbReference type="Proteomes" id="UP000321617">
    <property type="component" value="Unassembled WGS sequence"/>
</dbReference>
<organism evidence="2 3">
    <name type="scientific">Stackebrandtia albiflava</name>
    <dbReference type="NCBI Taxonomy" id="406432"/>
    <lineage>
        <taxon>Bacteria</taxon>
        <taxon>Bacillati</taxon>
        <taxon>Actinomycetota</taxon>
        <taxon>Actinomycetes</taxon>
        <taxon>Glycomycetales</taxon>
        <taxon>Glycomycetaceae</taxon>
        <taxon>Stackebrandtia</taxon>
    </lineage>
</organism>
<evidence type="ECO:0008006" key="4">
    <source>
        <dbReference type="Google" id="ProtNLM"/>
    </source>
</evidence>
<protein>
    <recommendedName>
        <fullName evidence="4">TspO/MBR related protein</fullName>
    </recommendedName>
</protein>
<keyword evidence="3" id="KW-1185">Reference proteome</keyword>
<reference evidence="2 3" key="1">
    <citation type="journal article" date="2013" name="Stand. Genomic Sci.">
        <title>Genomic Encyclopedia of Type Strains, Phase I: The one thousand microbial genomes (KMG-I) project.</title>
        <authorList>
            <person name="Kyrpides N.C."/>
            <person name="Woyke T."/>
            <person name="Eisen J.A."/>
            <person name="Garrity G."/>
            <person name="Lilburn T.G."/>
            <person name="Beck B.J."/>
            <person name="Whitman W.B."/>
            <person name="Hugenholtz P."/>
            <person name="Klenk H.P."/>
        </authorList>
    </citation>
    <scope>NUCLEOTIDE SEQUENCE [LARGE SCALE GENOMIC DNA]</scope>
    <source>
        <strain evidence="2 3">DSM 45044</strain>
    </source>
</reference>
<dbReference type="PANTHER" id="PTHR33802:SF1">
    <property type="entry name" value="XK-RELATED PROTEIN"/>
    <property type="match status" value="1"/>
</dbReference>
<evidence type="ECO:0000256" key="1">
    <source>
        <dbReference type="SAM" id="Phobius"/>
    </source>
</evidence>
<evidence type="ECO:0000313" key="2">
    <source>
        <dbReference type="EMBL" id="TWJ12870.1"/>
    </source>
</evidence>
<evidence type="ECO:0000313" key="3">
    <source>
        <dbReference type="Proteomes" id="UP000321617"/>
    </source>
</evidence>
<feature type="transmembrane region" description="Helical" evidence="1">
    <location>
        <begin position="12"/>
        <end position="32"/>
    </location>
</feature>
<feature type="transmembrane region" description="Helical" evidence="1">
    <location>
        <begin position="52"/>
        <end position="72"/>
    </location>
</feature>
<dbReference type="AlphaFoldDB" id="A0A562V4R7"/>
<keyword evidence="1" id="KW-1133">Transmembrane helix</keyword>
<keyword evidence="1" id="KW-0472">Membrane</keyword>
<name>A0A562V4R7_9ACTN</name>
<dbReference type="Gene3D" id="1.20.1260.100">
    <property type="entry name" value="TspO/MBR protein"/>
    <property type="match status" value="1"/>
</dbReference>
<dbReference type="RefSeq" id="WP_147140315.1">
    <property type="nucleotide sequence ID" value="NZ_BAABIJ010000002.1"/>
</dbReference>
<feature type="transmembrane region" description="Helical" evidence="1">
    <location>
        <begin position="84"/>
        <end position="103"/>
    </location>
</feature>